<evidence type="ECO:0000313" key="6">
    <source>
        <dbReference type="EMBL" id="GAA1783689.1"/>
    </source>
</evidence>
<dbReference type="Pfam" id="PF13411">
    <property type="entry name" value="MerR_1"/>
    <property type="match status" value="1"/>
</dbReference>
<evidence type="ECO:0000259" key="5">
    <source>
        <dbReference type="PROSITE" id="PS50937"/>
    </source>
</evidence>
<dbReference type="Proteomes" id="UP001500851">
    <property type="component" value="Unassembled WGS sequence"/>
</dbReference>
<keyword evidence="3" id="KW-0010">Activator</keyword>
<dbReference type="PANTHER" id="PTHR30204">
    <property type="entry name" value="REDOX-CYCLING DRUG-SENSING TRANSCRIPTIONAL ACTIVATOR SOXR"/>
    <property type="match status" value="1"/>
</dbReference>
<keyword evidence="1" id="KW-0805">Transcription regulation</keyword>
<dbReference type="Pfam" id="PF07739">
    <property type="entry name" value="TipAS"/>
    <property type="match status" value="1"/>
</dbReference>
<dbReference type="Gene3D" id="1.10.490.50">
    <property type="entry name" value="Antibiotic binding domain of TipA-like multidrug resistance regulators"/>
    <property type="match status" value="1"/>
</dbReference>
<evidence type="ECO:0000256" key="3">
    <source>
        <dbReference type="ARBA" id="ARBA00023159"/>
    </source>
</evidence>
<sequence length="267" mass="29590">MSAVTSSGTLTVGMVSDLVGVSVRTLHHWDQIGLVPPTSRTSAGYRSYTAEDVSRIHRVLVYRELGFSLSAITELLDDPDLDEVQHLREQQRLLRTQIAELQRTAEAVDQVLARREAGVTLTAQEQAEIFGRGWRQDWADEAQERWGESEQWKQFEANAAAFTADERFAVQQTGEALHKEMAEAKRSGVLSSSPEAVALAERHRAMIGALYTCTPSMHALLGRMYVEDPRFRGTIDTTEPGLSVWLQDAIYAAARAHGIDPAAAVWA</sequence>
<dbReference type="RefSeq" id="WP_344030259.1">
    <property type="nucleotide sequence ID" value="NZ_BAAAOB010000001.1"/>
</dbReference>
<dbReference type="PANTHER" id="PTHR30204:SF90">
    <property type="entry name" value="HTH-TYPE TRANSCRIPTIONAL ACTIVATOR MTA"/>
    <property type="match status" value="1"/>
</dbReference>
<dbReference type="InterPro" id="IPR047057">
    <property type="entry name" value="MerR_fam"/>
</dbReference>
<keyword evidence="4" id="KW-0804">Transcription</keyword>
<comment type="caution">
    <text evidence="6">The sequence shown here is derived from an EMBL/GenBank/DDBJ whole genome shotgun (WGS) entry which is preliminary data.</text>
</comment>
<dbReference type="PRINTS" id="PR00040">
    <property type="entry name" value="HTHMERR"/>
</dbReference>
<keyword evidence="7" id="KW-1185">Reference proteome</keyword>
<dbReference type="SUPFAM" id="SSF46955">
    <property type="entry name" value="Putative DNA-binding domain"/>
    <property type="match status" value="1"/>
</dbReference>
<evidence type="ECO:0000256" key="1">
    <source>
        <dbReference type="ARBA" id="ARBA00023015"/>
    </source>
</evidence>
<protein>
    <submittedName>
        <fullName evidence="6">MerR family transcriptional regulator</fullName>
    </submittedName>
</protein>
<feature type="domain" description="HTH merR-type" evidence="5">
    <location>
        <begin position="9"/>
        <end position="78"/>
    </location>
</feature>
<organism evidence="6 7">
    <name type="scientific">Leucobacter iarius</name>
    <dbReference type="NCBI Taxonomy" id="333963"/>
    <lineage>
        <taxon>Bacteria</taxon>
        <taxon>Bacillati</taxon>
        <taxon>Actinomycetota</taxon>
        <taxon>Actinomycetes</taxon>
        <taxon>Micrococcales</taxon>
        <taxon>Microbacteriaceae</taxon>
        <taxon>Leucobacter</taxon>
    </lineage>
</organism>
<dbReference type="SMART" id="SM00422">
    <property type="entry name" value="HTH_MERR"/>
    <property type="match status" value="1"/>
</dbReference>
<dbReference type="EMBL" id="BAAAOB010000001">
    <property type="protein sequence ID" value="GAA1783689.1"/>
    <property type="molecule type" value="Genomic_DNA"/>
</dbReference>
<evidence type="ECO:0000313" key="7">
    <source>
        <dbReference type="Proteomes" id="UP001500851"/>
    </source>
</evidence>
<reference evidence="7" key="1">
    <citation type="journal article" date="2019" name="Int. J. Syst. Evol. Microbiol.">
        <title>The Global Catalogue of Microorganisms (GCM) 10K type strain sequencing project: providing services to taxonomists for standard genome sequencing and annotation.</title>
        <authorList>
            <consortium name="The Broad Institute Genomics Platform"/>
            <consortium name="The Broad Institute Genome Sequencing Center for Infectious Disease"/>
            <person name="Wu L."/>
            <person name="Ma J."/>
        </authorList>
    </citation>
    <scope>NUCLEOTIDE SEQUENCE [LARGE SCALE GENOMIC DNA]</scope>
    <source>
        <strain evidence="7">JCM 14736</strain>
    </source>
</reference>
<gene>
    <name evidence="6" type="ORF">GCM10009768_10680</name>
</gene>
<dbReference type="PROSITE" id="PS50937">
    <property type="entry name" value="HTH_MERR_2"/>
    <property type="match status" value="1"/>
</dbReference>
<evidence type="ECO:0000256" key="4">
    <source>
        <dbReference type="ARBA" id="ARBA00023163"/>
    </source>
</evidence>
<dbReference type="CDD" id="cd01106">
    <property type="entry name" value="HTH_TipAL-Mta"/>
    <property type="match status" value="1"/>
</dbReference>
<dbReference type="InterPro" id="IPR000551">
    <property type="entry name" value="MerR-type_HTH_dom"/>
</dbReference>
<dbReference type="Gene3D" id="1.10.1660.10">
    <property type="match status" value="1"/>
</dbReference>
<dbReference type="SUPFAM" id="SSF89082">
    <property type="entry name" value="Antibiotic binding domain of TipA-like multidrug resistance regulators"/>
    <property type="match status" value="1"/>
</dbReference>
<dbReference type="InterPro" id="IPR012925">
    <property type="entry name" value="TipAS_dom"/>
</dbReference>
<evidence type="ECO:0000256" key="2">
    <source>
        <dbReference type="ARBA" id="ARBA00023125"/>
    </source>
</evidence>
<dbReference type="PROSITE" id="PS00552">
    <property type="entry name" value="HTH_MERR_1"/>
    <property type="match status" value="1"/>
</dbReference>
<name>A0ABP4XKM9_9MICO</name>
<keyword evidence="2" id="KW-0238">DNA-binding</keyword>
<proteinExistence type="predicted"/>
<accession>A0ABP4XKM9</accession>
<dbReference type="InterPro" id="IPR009061">
    <property type="entry name" value="DNA-bd_dom_put_sf"/>
</dbReference>
<dbReference type="InterPro" id="IPR036244">
    <property type="entry name" value="TipA-like_antibiotic-bd"/>
</dbReference>